<proteinExistence type="predicted"/>
<name>W4EJV2_9BACL</name>
<evidence type="ECO:0008006" key="3">
    <source>
        <dbReference type="Google" id="ProtNLM"/>
    </source>
</evidence>
<accession>W4EJV2</accession>
<keyword evidence="2" id="KW-1185">Reference proteome</keyword>
<protein>
    <recommendedName>
        <fullName evidence="3">DNA phosphorothioation-dependent restriction protein DptG</fullName>
    </recommendedName>
</protein>
<comment type="caution">
    <text evidence="1">The sequence shown here is derived from an EMBL/GenBank/DDBJ whole genome shotgun (WGS) entry which is preliminary data.</text>
</comment>
<dbReference type="NCBIfam" id="TIGR03236">
    <property type="entry name" value="dnd_assoc_1"/>
    <property type="match status" value="1"/>
</dbReference>
<evidence type="ECO:0000313" key="2">
    <source>
        <dbReference type="Proteomes" id="UP000019062"/>
    </source>
</evidence>
<gene>
    <name evidence="1" type="ORF">C176_19059</name>
</gene>
<dbReference type="AlphaFoldDB" id="W4EJV2"/>
<organism evidence="1 2">
    <name type="scientific">Viridibacillus arenosi FSL R5-213</name>
    <dbReference type="NCBI Taxonomy" id="1227360"/>
    <lineage>
        <taxon>Bacteria</taxon>
        <taxon>Bacillati</taxon>
        <taxon>Bacillota</taxon>
        <taxon>Bacilli</taxon>
        <taxon>Bacillales</taxon>
        <taxon>Caryophanaceae</taxon>
        <taxon>Viridibacillus</taxon>
    </lineage>
</organism>
<dbReference type="RefSeq" id="WP_051448829.1">
    <property type="nucleotide sequence ID" value="NZ_ASQA01000042.1"/>
</dbReference>
<dbReference type="Proteomes" id="UP000019062">
    <property type="component" value="Unassembled WGS sequence"/>
</dbReference>
<dbReference type="EMBL" id="ASQA01000042">
    <property type="protein sequence ID" value="ETT80845.1"/>
    <property type="molecule type" value="Genomic_DNA"/>
</dbReference>
<evidence type="ECO:0000313" key="1">
    <source>
        <dbReference type="EMBL" id="ETT80845.1"/>
    </source>
</evidence>
<reference evidence="1 2" key="1">
    <citation type="journal article" date="2014" name="BMC Genomics">
        <title>Genomic comparison of sporeforming bacilli isolated from milk.</title>
        <authorList>
            <person name="Moreno Switt A.I."/>
            <person name="Andrus A.D."/>
            <person name="Ranieri M.L."/>
            <person name="Orsi R.H."/>
            <person name="Ivy R."/>
            <person name="den Bakker H.C."/>
            <person name="Martin N.H."/>
            <person name="Wiedmann M."/>
            <person name="Boor K.J."/>
        </authorList>
    </citation>
    <scope>NUCLEOTIDE SEQUENCE [LARGE SCALE GENOMIC DNA]</scope>
    <source>
        <strain evidence="1 2">FSL R5-213</strain>
    </source>
</reference>
<sequence length="458" mass="53761">MTFQLDTQKIKDFVEKNGAYTYRRRANTYVLPLPTRKPERAKFENGYVAIVGATLRVLDGENLEYEKNDDSIDSIIDGGKFDSAETEEMFKLFIENELKDIENSTITRVEHFKNIPFIDHKDEKKGEIGFFHFFYDLYIRDNEEDFQEIFSELKSEDLLSEIIRISVEKESKSFVRKYKMLFPGLKEQFLQDVRTLASNPAFLIQHFADLALHYTFIAMAQIVIQTNKITFAQTDKLHRIVFLNMSEKGSKRRDFYNEGLRLLREEIRTFFAHEHTLNVLGNNTFIQDGNWFYKDYADFFEKQGPDAQTEFIQSIYYWINEEYVLYFPSTQRITYEGQDLQTAFRDLYDTLRKNVKEEINSRYSVAFETIATRFYRKAGGSLGNILALNLDQIIALIAVSVGPRGNQLELNKLWIELEVRGVFFDKYSKEEVVKILDNLNYLDKKSDSGDAQYVKAIL</sequence>
<dbReference type="PATRIC" id="fig|1227360.4.peg.3869"/>
<dbReference type="InterPro" id="IPR017645">
    <property type="entry name" value="Dnd_assoc_1"/>
</dbReference>
<dbReference type="eggNOG" id="ENOG502Z8KF">
    <property type="taxonomic scope" value="Bacteria"/>
</dbReference>